<dbReference type="CDD" id="cd06171">
    <property type="entry name" value="Sigma70_r4"/>
    <property type="match status" value="1"/>
</dbReference>
<sequence length="230" mass="25752">MARTWPSSWSRMPYSMAKACGTWPAARPNGWWYARAVTSTPHTASPHDWLAELVARHGPGLRAYLSRFAQSSADVEDWVQEALLKVCAAGLDREIDNPRAYLFSVARNVALGRLEHRRVRFSARFDLELAARTRSEAPPVHEAAQTDRDVRQLRAAIERLPARCREVFVLCKIHGFSQKETSQILGISTSTIEKHLSRGLKQCRAMLLGEAAQDAATPAPAGRLLRRVSR</sequence>
<keyword evidence="8" id="KW-1185">Reference proteome</keyword>
<dbReference type="PANTHER" id="PTHR43133:SF63">
    <property type="entry name" value="RNA POLYMERASE SIGMA FACTOR FECI-RELATED"/>
    <property type="match status" value="1"/>
</dbReference>
<dbReference type="PANTHER" id="PTHR43133">
    <property type="entry name" value="RNA POLYMERASE ECF-TYPE SIGMA FACTO"/>
    <property type="match status" value="1"/>
</dbReference>
<evidence type="ECO:0000259" key="5">
    <source>
        <dbReference type="Pfam" id="PF04542"/>
    </source>
</evidence>
<evidence type="ECO:0000313" key="8">
    <source>
        <dbReference type="Proteomes" id="UP000325372"/>
    </source>
</evidence>
<evidence type="ECO:0000256" key="4">
    <source>
        <dbReference type="ARBA" id="ARBA00023163"/>
    </source>
</evidence>
<evidence type="ECO:0000256" key="1">
    <source>
        <dbReference type="ARBA" id="ARBA00010641"/>
    </source>
</evidence>
<dbReference type="Proteomes" id="UP000325372">
    <property type="component" value="Unassembled WGS sequence"/>
</dbReference>
<dbReference type="SUPFAM" id="SSF88659">
    <property type="entry name" value="Sigma3 and sigma4 domains of RNA polymerase sigma factors"/>
    <property type="match status" value="1"/>
</dbReference>
<dbReference type="Gene3D" id="1.10.10.10">
    <property type="entry name" value="Winged helix-like DNA-binding domain superfamily/Winged helix DNA-binding domain"/>
    <property type="match status" value="1"/>
</dbReference>
<evidence type="ECO:0000256" key="2">
    <source>
        <dbReference type="ARBA" id="ARBA00023015"/>
    </source>
</evidence>
<evidence type="ECO:0000313" key="7">
    <source>
        <dbReference type="EMBL" id="KAA9130175.1"/>
    </source>
</evidence>
<keyword evidence="3" id="KW-0731">Sigma factor</keyword>
<organism evidence="7 8">
    <name type="scientific">Marinihelvus fidelis</name>
    <dbReference type="NCBI Taxonomy" id="2613842"/>
    <lineage>
        <taxon>Bacteria</taxon>
        <taxon>Pseudomonadati</taxon>
        <taxon>Pseudomonadota</taxon>
        <taxon>Gammaproteobacteria</taxon>
        <taxon>Chromatiales</taxon>
        <taxon>Wenzhouxiangellaceae</taxon>
        <taxon>Marinihelvus</taxon>
    </lineage>
</organism>
<dbReference type="Pfam" id="PF08281">
    <property type="entry name" value="Sigma70_r4_2"/>
    <property type="match status" value="1"/>
</dbReference>
<dbReference type="AlphaFoldDB" id="A0A5N0T544"/>
<feature type="domain" description="RNA polymerase sigma-70 region 2" evidence="5">
    <location>
        <begin position="53"/>
        <end position="117"/>
    </location>
</feature>
<dbReference type="InterPro" id="IPR013325">
    <property type="entry name" value="RNA_pol_sigma_r2"/>
</dbReference>
<gene>
    <name evidence="7" type="ORF">F3N42_13485</name>
</gene>
<keyword evidence="2" id="KW-0805">Transcription regulation</keyword>
<evidence type="ECO:0000259" key="6">
    <source>
        <dbReference type="Pfam" id="PF08281"/>
    </source>
</evidence>
<feature type="domain" description="RNA polymerase sigma factor 70 region 4 type 2" evidence="6">
    <location>
        <begin position="151"/>
        <end position="203"/>
    </location>
</feature>
<proteinExistence type="inferred from homology"/>
<dbReference type="GO" id="GO:0016987">
    <property type="term" value="F:sigma factor activity"/>
    <property type="evidence" value="ECO:0007669"/>
    <property type="project" value="UniProtKB-KW"/>
</dbReference>
<dbReference type="InterPro" id="IPR014284">
    <property type="entry name" value="RNA_pol_sigma-70_dom"/>
</dbReference>
<accession>A0A5N0T544</accession>
<name>A0A5N0T544_9GAMM</name>
<dbReference type="Pfam" id="PF04542">
    <property type="entry name" value="Sigma70_r2"/>
    <property type="match status" value="1"/>
</dbReference>
<dbReference type="InterPro" id="IPR039425">
    <property type="entry name" value="RNA_pol_sigma-70-like"/>
</dbReference>
<dbReference type="GO" id="GO:0003677">
    <property type="term" value="F:DNA binding"/>
    <property type="evidence" value="ECO:0007669"/>
    <property type="project" value="InterPro"/>
</dbReference>
<dbReference type="GO" id="GO:0006352">
    <property type="term" value="P:DNA-templated transcription initiation"/>
    <property type="evidence" value="ECO:0007669"/>
    <property type="project" value="InterPro"/>
</dbReference>
<comment type="caution">
    <text evidence="7">The sequence shown here is derived from an EMBL/GenBank/DDBJ whole genome shotgun (WGS) entry which is preliminary data.</text>
</comment>
<comment type="similarity">
    <text evidence="1">Belongs to the sigma-70 factor family. ECF subfamily.</text>
</comment>
<dbReference type="InterPro" id="IPR007627">
    <property type="entry name" value="RNA_pol_sigma70_r2"/>
</dbReference>
<dbReference type="InterPro" id="IPR013249">
    <property type="entry name" value="RNA_pol_sigma70_r4_t2"/>
</dbReference>
<evidence type="ECO:0000256" key="3">
    <source>
        <dbReference type="ARBA" id="ARBA00023082"/>
    </source>
</evidence>
<dbReference type="SUPFAM" id="SSF88946">
    <property type="entry name" value="Sigma2 domain of RNA polymerase sigma factors"/>
    <property type="match status" value="1"/>
</dbReference>
<dbReference type="InterPro" id="IPR036388">
    <property type="entry name" value="WH-like_DNA-bd_sf"/>
</dbReference>
<protein>
    <submittedName>
        <fullName evidence="7">Sigma-70 family RNA polymerase sigma factor</fullName>
    </submittedName>
</protein>
<dbReference type="Gene3D" id="1.10.1740.10">
    <property type="match status" value="1"/>
</dbReference>
<dbReference type="InterPro" id="IPR013324">
    <property type="entry name" value="RNA_pol_sigma_r3/r4-like"/>
</dbReference>
<keyword evidence="4" id="KW-0804">Transcription</keyword>
<dbReference type="EMBL" id="VYXP01000009">
    <property type="protein sequence ID" value="KAA9130175.1"/>
    <property type="molecule type" value="Genomic_DNA"/>
</dbReference>
<dbReference type="NCBIfam" id="TIGR02937">
    <property type="entry name" value="sigma70-ECF"/>
    <property type="match status" value="1"/>
</dbReference>
<reference evidence="7 8" key="1">
    <citation type="submission" date="2019-09" db="EMBL/GenBank/DDBJ databases">
        <title>Wenzhouxiangella sp. Genome sequencing and assembly.</title>
        <authorList>
            <person name="Zhang R."/>
        </authorList>
    </citation>
    <scope>NUCLEOTIDE SEQUENCE [LARGE SCALE GENOMIC DNA]</scope>
    <source>
        <strain evidence="7 8">W260</strain>
    </source>
</reference>